<dbReference type="InterPro" id="IPR004881">
    <property type="entry name" value="Ribosome_biogen_GTPase_RsgA"/>
</dbReference>
<dbReference type="Gene3D" id="3.40.50.300">
    <property type="entry name" value="P-loop containing nucleotide triphosphate hydrolases"/>
    <property type="match status" value="1"/>
</dbReference>
<keyword evidence="6 10" id="KW-0378">Hydrolase</keyword>
<organism evidence="13 14">
    <name type="scientific">Streptococcus pseudoporcinus</name>
    <dbReference type="NCBI Taxonomy" id="361101"/>
    <lineage>
        <taxon>Bacteria</taxon>
        <taxon>Bacillati</taxon>
        <taxon>Bacillota</taxon>
        <taxon>Bacilli</taxon>
        <taxon>Lactobacillales</taxon>
        <taxon>Streptococcaceae</taxon>
        <taxon>Streptococcus</taxon>
    </lineage>
</organism>
<dbReference type="InterPro" id="IPR010914">
    <property type="entry name" value="RsgA_GTPase_dom"/>
</dbReference>
<comment type="cofactor">
    <cofactor evidence="10">
        <name>Zn(2+)</name>
        <dbReference type="ChEBI" id="CHEBI:29105"/>
    </cofactor>
    <text evidence="10">Binds 1 zinc ion per subunit.</text>
</comment>
<feature type="binding site" evidence="10">
    <location>
        <position position="244"/>
    </location>
    <ligand>
        <name>Zn(2+)</name>
        <dbReference type="ChEBI" id="CHEBI:29105"/>
    </ligand>
</feature>
<dbReference type="PROSITE" id="PS51721">
    <property type="entry name" value="G_CP"/>
    <property type="match status" value="1"/>
</dbReference>
<keyword evidence="5 10" id="KW-0547">Nucleotide-binding</keyword>
<dbReference type="HAMAP" id="MF_01820">
    <property type="entry name" value="GTPase_RsgA"/>
    <property type="match status" value="1"/>
</dbReference>
<evidence type="ECO:0000259" key="11">
    <source>
        <dbReference type="PROSITE" id="PS50936"/>
    </source>
</evidence>
<evidence type="ECO:0000313" key="13">
    <source>
        <dbReference type="EMBL" id="VTS13784.1"/>
    </source>
</evidence>
<protein>
    <recommendedName>
        <fullName evidence="10">Small ribosomal subunit biogenesis GTPase RsgA</fullName>
        <ecNumber evidence="10">3.6.1.-</ecNumber>
    </recommendedName>
</protein>
<dbReference type="CDD" id="cd01854">
    <property type="entry name" value="YjeQ_EngC"/>
    <property type="match status" value="1"/>
</dbReference>
<dbReference type="EC" id="3.6.1.-" evidence="10"/>
<evidence type="ECO:0000256" key="8">
    <source>
        <dbReference type="ARBA" id="ARBA00022884"/>
    </source>
</evidence>
<dbReference type="NCBIfam" id="TIGR00157">
    <property type="entry name" value="ribosome small subunit-dependent GTPase A"/>
    <property type="match status" value="1"/>
</dbReference>
<keyword evidence="8 10" id="KW-0694">RNA-binding</keyword>
<comment type="similarity">
    <text evidence="10">Belongs to the TRAFAC class YlqF/YawG GTPase family. RsgA subfamily.</text>
</comment>
<dbReference type="EMBL" id="LR594035">
    <property type="protein sequence ID" value="VTS13784.1"/>
    <property type="molecule type" value="Genomic_DNA"/>
</dbReference>
<comment type="subunit">
    <text evidence="10">Monomer. Associates with 30S ribosomal subunit, binds 16S rRNA.</text>
</comment>
<gene>
    <name evidence="13" type="primary">engC</name>
    <name evidence="10" type="synonym">rsgA</name>
    <name evidence="13" type="ORF">NCTC5385_00241</name>
</gene>
<comment type="subcellular location">
    <subcellularLocation>
        <location evidence="10">Cytoplasm</location>
    </subcellularLocation>
</comment>
<dbReference type="Pfam" id="PF16745">
    <property type="entry name" value="RsgA_N"/>
    <property type="match status" value="1"/>
</dbReference>
<feature type="domain" description="EngC GTPase" evidence="11">
    <location>
        <begin position="71"/>
        <end position="211"/>
    </location>
</feature>
<sequence length="290" mass="33024">MQGRIIKSLAGFYYVESEGRVYQTRARGNFRKKGQVPYVGDFVDFTAEDNSEGYILAIHERKNELVRPPIVNIDQAVVIMSAKEPDFNTNLLDRFLVLLENKNIRPIVYISKLDLLEDLTDIEDISHHYEQIGYDFVMSLDQLLPHLKDKVTVFMGQTGVGKSTLLNNISPELGLETAAISDSLGRGRHTTRAVSFYNVNGGKIADTPGCSSLDYAIDNGEDLSEAFPEIRHFSHNCKFRSCSHRHEPQCAVIAAVETGQIWQTRYDNYLQFLSEIDNRRETFKKVIKRK</sequence>
<proteinExistence type="inferred from homology"/>
<accession>A0A4U9XKG5</accession>
<keyword evidence="7 10" id="KW-0862">Zinc</keyword>
<dbReference type="InterPro" id="IPR012340">
    <property type="entry name" value="NA-bd_OB-fold"/>
</dbReference>
<keyword evidence="1 10" id="KW-0963">Cytoplasm</keyword>
<dbReference type="GO" id="GO:0005737">
    <property type="term" value="C:cytoplasm"/>
    <property type="evidence" value="ECO:0007669"/>
    <property type="project" value="UniProtKB-SubCell"/>
</dbReference>
<dbReference type="GO" id="GO:0046872">
    <property type="term" value="F:metal ion binding"/>
    <property type="evidence" value="ECO:0007669"/>
    <property type="project" value="UniProtKB-KW"/>
</dbReference>
<dbReference type="PANTHER" id="PTHR32120:SF11">
    <property type="entry name" value="SMALL RIBOSOMAL SUBUNIT BIOGENESIS GTPASE RSGA 1, MITOCHONDRIAL-RELATED"/>
    <property type="match status" value="1"/>
</dbReference>
<evidence type="ECO:0000256" key="7">
    <source>
        <dbReference type="ARBA" id="ARBA00022833"/>
    </source>
</evidence>
<dbReference type="GO" id="GO:0005525">
    <property type="term" value="F:GTP binding"/>
    <property type="evidence" value="ECO:0007669"/>
    <property type="project" value="UniProtKB-UniRule"/>
</dbReference>
<keyword evidence="3 10" id="KW-0479">Metal-binding</keyword>
<dbReference type="AlphaFoldDB" id="A0A4U9XKG5"/>
<dbReference type="PANTHER" id="PTHR32120">
    <property type="entry name" value="SMALL RIBOSOMAL SUBUNIT BIOGENESIS GTPASE RSGA"/>
    <property type="match status" value="1"/>
</dbReference>
<dbReference type="Proteomes" id="UP000304914">
    <property type="component" value="Chromosome"/>
</dbReference>
<evidence type="ECO:0000256" key="5">
    <source>
        <dbReference type="ARBA" id="ARBA00022741"/>
    </source>
</evidence>
<dbReference type="InterPro" id="IPR031944">
    <property type="entry name" value="RsgA_N"/>
</dbReference>
<evidence type="ECO:0000313" key="14">
    <source>
        <dbReference type="Proteomes" id="UP000304914"/>
    </source>
</evidence>
<dbReference type="InterPro" id="IPR027417">
    <property type="entry name" value="P-loop_NTPase"/>
</dbReference>
<keyword evidence="2 10" id="KW-0690">Ribosome biogenesis</keyword>
<dbReference type="GO" id="GO:0019843">
    <property type="term" value="F:rRNA binding"/>
    <property type="evidence" value="ECO:0007669"/>
    <property type="project" value="UniProtKB-KW"/>
</dbReference>
<reference evidence="13 14" key="1">
    <citation type="submission" date="2019-05" db="EMBL/GenBank/DDBJ databases">
        <authorList>
            <consortium name="Pathogen Informatics"/>
        </authorList>
    </citation>
    <scope>NUCLEOTIDE SEQUENCE [LARGE SCALE GENOMIC DNA]</scope>
    <source>
        <strain evidence="13 14">NCTC5385</strain>
    </source>
</reference>
<keyword evidence="4 10" id="KW-0699">rRNA-binding</keyword>
<feature type="binding site" evidence="10">
    <location>
        <position position="250"/>
    </location>
    <ligand>
        <name>Zn(2+)</name>
        <dbReference type="ChEBI" id="CHEBI:29105"/>
    </ligand>
</feature>
<dbReference type="CDD" id="cd04466">
    <property type="entry name" value="S1_YloQ_GTPase"/>
    <property type="match status" value="1"/>
</dbReference>
<dbReference type="Gene3D" id="1.10.40.50">
    <property type="entry name" value="Probable gtpase engc, domain 3"/>
    <property type="match status" value="1"/>
</dbReference>
<comment type="function">
    <text evidence="10">One of several proteins that assist in the late maturation steps of the functional core of the 30S ribosomal subunit. Helps release RbfA from mature subunits. May play a role in the assembly of ribosomal proteins into the subunit. Circularly permuted GTPase that catalyzes slow GTP hydrolysis, GTPase activity is stimulated by the 30S ribosomal subunit.</text>
</comment>
<keyword evidence="9 10" id="KW-0342">GTP-binding</keyword>
<evidence type="ECO:0000256" key="1">
    <source>
        <dbReference type="ARBA" id="ARBA00022490"/>
    </source>
</evidence>
<evidence type="ECO:0000256" key="10">
    <source>
        <dbReference type="HAMAP-Rule" id="MF_01820"/>
    </source>
</evidence>
<evidence type="ECO:0000259" key="12">
    <source>
        <dbReference type="PROSITE" id="PS51721"/>
    </source>
</evidence>
<dbReference type="Gene3D" id="2.40.50.140">
    <property type="entry name" value="Nucleic acid-binding proteins"/>
    <property type="match status" value="1"/>
</dbReference>
<evidence type="ECO:0000256" key="9">
    <source>
        <dbReference type="ARBA" id="ARBA00023134"/>
    </source>
</evidence>
<dbReference type="SUPFAM" id="SSF50249">
    <property type="entry name" value="Nucleic acid-binding proteins"/>
    <property type="match status" value="1"/>
</dbReference>
<evidence type="ECO:0000256" key="4">
    <source>
        <dbReference type="ARBA" id="ARBA00022730"/>
    </source>
</evidence>
<dbReference type="SUPFAM" id="SSF52540">
    <property type="entry name" value="P-loop containing nucleoside triphosphate hydrolases"/>
    <property type="match status" value="1"/>
</dbReference>
<feature type="binding site" evidence="10">
    <location>
        <position position="237"/>
    </location>
    <ligand>
        <name>Zn(2+)</name>
        <dbReference type="ChEBI" id="CHEBI:29105"/>
    </ligand>
</feature>
<name>A0A4U9XKG5_9STRE</name>
<feature type="binding site" evidence="10">
    <location>
        <position position="242"/>
    </location>
    <ligand>
        <name>Zn(2+)</name>
        <dbReference type="ChEBI" id="CHEBI:29105"/>
    </ligand>
</feature>
<dbReference type="STRING" id="873448.STRPO_1202"/>
<feature type="binding site" evidence="10">
    <location>
        <begin position="156"/>
        <end position="164"/>
    </location>
    <ligand>
        <name>GTP</name>
        <dbReference type="ChEBI" id="CHEBI:37565"/>
    </ligand>
</feature>
<evidence type="ECO:0000256" key="6">
    <source>
        <dbReference type="ARBA" id="ARBA00022801"/>
    </source>
</evidence>
<dbReference type="InterPro" id="IPR030378">
    <property type="entry name" value="G_CP_dom"/>
</dbReference>
<dbReference type="RefSeq" id="WP_138067925.1">
    <property type="nucleotide sequence ID" value="NZ_LR594035.1"/>
</dbReference>
<dbReference type="GO" id="GO:0042274">
    <property type="term" value="P:ribosomal small subunit biogenesis"/>
    <property type="evidence" value="ECO:0007669"/>
    <property type="project" value="UniProtKB-UniRule"/>
</dbReference>
<feature type="domain" description="CP-type G" evidence="12">
    <location>
        <begin position="62"/>
        <end position="213"/>
    </location>
</feature>
<dbReference type="Pfam" id="PF03193">
    <property type="entry name" value="RsgA_GTPase"/>
    <property type="match status" value="1"/>
</dbReference>
<dbReference type="GO" id="GO:0003924">
    <property type="term" value="F:GTPase activity"/>
    <property type="evidence" value="ECO:0007669"/>
    <property type="project" value="UniProtKB-UniRule"/>
</dbReference>
<feature type="binding site" evidence="10">
    <location>
        <begin position="111"/>
        <end position="114"/>
    </location>
    <ligand>
        <name>GTP</name>
        <dbReference type="ChEBI" id="CHEBI:37565"/>
    </ligand>
</feature>
<dbReference type="PROSITE" id="PS50936">
    <property type="entry name" value="ENGC_GTPASE"/>
    <property type="match status" value="1"/>
</dbReference>
<evidence type="ECO:0000256" key="3">
    <source>
        <dbReference type="ARBA" id="ARBA00022723"/>
    </source>
</evidence>
<evidence type="ECO:0000256" key="2">
    <source>
        <dbReference type="ARBA" id="ARBA00022517"/>
    </source>
</evidence>